<dbReference type="SUPFAM" id="SSF50249">
    <property type="entry name" value="Nucleic acid-binding proteins"/>
    <property type="match status" value="1"/>
</dbReference>
<dbReference type="InterPro" id="IPR012340">
    <property type="entry name" value="NA-bd_OB-fold"/>
</dbReference>
<gene>
    <name evidence="1" type="ORF">LCGC14_1760850</name>
</gene>
<name>A0A0F9JG47_9ZZZZ</name>
<organism evidence="1">
    <name type="scientific">marine sediment metagenome</name>
    <dbReference type="NCBI Taxonomy" id="412755"/>
    <lineage>
        <taxon>unclassified sequences</taxon>
        <taxon>metagenomes</taxon>
        <taxon>ecological metagenomes</taxon>
    </lineage>
</organism>
<dbReference type="InterPro" id="IPR044947">
    <property type="entry name" value="Phage_T4_Gp32_ssDNA-bd_sf"/>
</dbReference>
<dbReference type="AlphaFoldDB" id="A0A0F9JG47"/>
<dbReference type="GO" id="GO:0039693">
    <property type="term" value="P:viral DNA genome replication"/>
    <property type="evidence" value="ECO:0007669"/>
    <property type="project" value="UniProtKB-KW"/>
</dbReference>
<accession>A0A0F9JG47</accession>
<comment type="caution">
    <text evidence="1">The sequence shown here is derived from an EMBL/GenBank/DDBJ whole genome shotgun (WGS) entry which is preliminary data.</text>
</comment>
<evidence type="ECO:0000313" key="1">
    <source>
        <dbReference type="EMBL" id="KKM04776.1"/>
    </source>
</evidence>
<proteinExistence type="predicted"/>
<dbReference type="EMBL" id="LAZR01016381">
    <property type="protein sequence ID" value="KKM04776.1"/>
    <property type="molecule type" value="Genomic_DNA"/>
</dbReference>
<reference evidence="1" key="1">
    <citation type="journal article" date="2015" name="Nature">
        <title>Complex archaea that bridge the gap between prokaryotes and eukaryotes.</title>
        <authorList>
            <person name="Spang A."/>
            <person name="Saw J.H."/>
            <person name="Jorgensen S.L."/>
            <person name="Zaremba-Niedzwiedzka K."/>
            <person name="Martijn J."/>
            <person name="Lind A.E."/>
            <person name="van Eijk R."/>
            <person name="Schleper C."/>
            <person name="Guy L."/>
            <person name="Ettema T.J."/>
        </authorList>
    </citation>
    <scope>NUCLEOTIDE SEQUENCE</scope>
</reference>
<sequence length="291" mass="32025">MNSEKTLEELQSAFKTQDGGSNLPNNYYPFWKMDYGHSATIRLLPDLNPDNPMGFLVEKRMHNLGIAGERKSVPCLTMYEEDCPICKVSSSYYKQKNEDLGKKYWRKKQYIAQALILEDPLPLMEGEESRLGTVGFFGFGWSIFSIFKDAIQSGEFDTIPYAFTGGTNFIIKKQKKIGPGGKEYPDYTLSKFARKETDISAEVISLIEDQLVDLSTLLPANPGLAKVEGMLEAEMSGGSVPTDGETVTSVAATASEAARAIETPTTKSAVADAEVDDVLEAIRARKASRSA</sequence>
<dbReference type="Gene3D" id="3.90.198.10">
    <property type="entry name" value="Replication Fork Single-Stranded Dna Binding Protein"/>
    <property type="match status" value="1"/>
</dbReference>
<dbReference type="GO" id="GO:0003697">
    <property type="term" value="F:single-stranded DNA binding"/>
    <property type="evidence" value="ECO:0007669"/>
    <property type="project" value="InterPro"/>
</dbReference>
<protein>
    <submittedName>
        <fullName evidence="1">Uncharacterized protein</fullName>
    </submittedName>
</protein>